<dbReference type="InterPro" id="IPR036282">
    <property type="entry name" value="Glutathione-S-Trfase_C_sf"/>
</dbReference>
<name>A0A0A0SLK5_9VIBR</name>
<dbReference type="Proteomes" id="UP000030071">
    <property type="component" value="Plasmid p251"/>
</dbReference>
<dbReference type="KEGG" id="vtu:IX91_23975"/>
<dbReference type="PANTHER" id="PTHR43968:SF6">
    <property type="entry name" value="GLUTATHIONE S-TRANSFERASE OMEGA"/>
    <property type="match status" value="1"/>
</dbReference>
<dbReference type="Pfam" id="PF22041">
    <property type="entry name" value="GST_C_7"/>
    <property type="match status" value="1"/>
</dbReference>
<sequence>MITLYELAGEQGVNFSPYCWRTRMALQHKGLPFTTVDVGFTEIDEASQGLFHTLPFIHDDHNRRIGGSFEIAEYLENAYPDTPSLFSSQQGKTLALFFEKWARTLHTDIARIAIFDIFNKLKDRDKAYFRASREKALGDSLENVQSNCQSASTAQLTDKLQLLEQHLKDLPFVGGEAPLYADYIVYGTLRWLFTVSENVKLTHLGPHIQTWYLQLDSKHSPNET</sequence>
<geneLocation type="plasmid" evidence="2 3">
    <name>p251</name>
</geneLocation>
<keyword evidence="2" id="KW-0614">Plasmid</keyword>
<dbReference type="PATRIC" id="fig|1051646.9.peg.4878"/>
<dbReference type="Pfam" id="PF13409">
    <property type="entry name" value="GST_N_2"/>
    <property type="match status" value="1"/>
</dbReference>
<dbReference type="InterPro" id="IPR050983">
    <property type="entry name" value="GST_Omega/HSP26"/>
</dbReference>
<dbReference type="InterPro" id="IPR004045">
    <property type="entry name" value="Glutathione_S-Trfase_N"/>
</dbReference>
<dbReference type="RefSeq" id="WP_038197563.1">
    <property type="nucleotide sequence ID" value="NZ_AFWI01000112.1"/>
</dbReference>
<proteinExistence type="predicted"/>
<keyword evidence="2" id="KW-0808">Transferase</keyword>
<dbReference type="AlphaFoldDB" id="A0A0A0SLK5"/>
<reference evidence="2 3" key="1">
    <citation type="submission" date="2014-08" db="EMBL/GenBank/DDBJ databases">
        <title>First Complete Genome Sequence of the Shellfish Pathogen Vibrio tubiashii.</title>
        <authorList>
            <person name="Richards G.P."/>
            <person name="Needleman D.S."/>
            <person name="Watson M.A."/>
            <person name="Bono J.L."/>
        </authorList>
    </citation>
    <scope>NUCLEOTIDE SEQUENCE [LARGE SCALE GENOMIC DNA]</scope>
    <source>
        <strain evidence="2 3">ATCC 19109</strain>
        <plasmid evidence="3">Plasmid p251</plasmid>
    </source>
</reference>
<feature type="domain" description="GST N-terminal" evidence="1">
    <location>
        <begin position="6"/>
        <end position="83"/>
    </location>
</feature>
<evidence type="ECO:0000313" key="2">
    <source>
        <dbReference type="EMBL" id="AIW17141.1"/>
    </source>
</evidence>
<dbReference type="PANTHER" id="PTHR43968">
    <property type="match status" value="1"/>
</dbReference>
<dbReference type="PROSITE" id="PS50404">
    <property type="entry name" value="GST_NTER"/>
    <property type="match status" value="1"/>
</dbReference>
<dbReference type="GO" id="GO:0016740">
    <property type="term" value="F:transferase activity"/>
    <property type="evidence" value="ECO:0007669"/>
    <property type="project" value="UniProtKB-KW"/>
</dbReference>
<accession>A0A0A0SLK5</accession>
<dbReference type="EMBL" id="CP009356">
    <property type="protein sequence ID" value="AIW17141.1"/>
    <property type="molecule type" value="Genomic_DNA"/>
</dbReference>
<gene>
    <name evidence="2" type="ORF">IX91_23975</name>
</gene>
<dbReference type="SUPFAM" id="SSF47616">
    <property type="entry name" value="GST C-terminal domain-like"/>
    <property type="match status" value="1"/>
</dbReference>
<dbReference type="Gene3D" id="3.40.30.10">
    <property type="entry name" value="Glutaredoxin"/>
    <property type="match status" value="1"/>
</dbReference>
<dbReference type="eggNOG" id="COG0625">
    <property type="taxonomic scope" value="Bacteria"/>
</dbReference>
<dbReference type="InterPro" id="IPR036249">
    <property type="entry name" value="Thioredoxin-like_sf"/>
</dbReference>
<dbReference type="InterPro" id="IPR054416">
    <property type="entry name" value="GST_UstS-like_C"/>
</dbReference>
<dbReference type="Gene3D" id="1.20.1050.10">
    <property type="match status" value="1"/>
</dbReference>
<dbReference type="HOGENOM" id="CLU_011226_0_4_6"/>
<organism evidence="2 3">
    <name type="scientific">Vibrio tubiashii ATCC 19109</name>
    <dbReference type="NCBI Taxonomy" id="1051646"/>
    <lineage>
        <taxon>Bacteria</taxon>
        <taxon>Pseudomonadati</taxon>
        <taxon>Pseudomonadota</taxon>
        <taxon>Gammaproteobacteria</taxon>
        <taxon>Vibrionales</taxon>
        <taxon>Vibrionaceae</taxon>
        <taxon>Vibrio</taxon>
        <taxon>Vibrio oreintalis group</taxon>
    </lineage>
</organism>
<dbReference type="GO" id="GO:0005737">
    <property type="term" value="C:cytoplasm"/>
    <property type="evidence" value="ECO:0007669"/>
    <property type="project" value="TreeGrafter"/>
</dbReference>
<evidence type="ECO:0000313" key="3">
    <source>
        <dbReference type="Proteomes" id="UP000030071"/>
    </source>
</evidence>
<dbReference type="SUPFAM" id="SSF52833">
    <property type="entry name" value="Thioredoxin-like"/>
    <property type="match status" value="1"/>
</dbReference>
<evidence type="ECO:0000259" key="1">
    <source>
        <dbReference type="PROSITE" id="PS50404"/>
    </source>
</evidence>
<protein>
    <submittedName>
        <fullName evidence="2">Glutathione S-transferase</fullName>
    </submittedName>
</protein>
<dbReference type="GeneID" id="23447786"/>